<accession>A0A6N7LQ20</accession>
<feature type="transmembrane region" description="Helical" evidence="1">
    <location>
        <begin position="223"/>
        <end position="244"/>
    </location>
</feature>
<feature type="transmembrane region" description="Helical" evidence="1">
    <location>
        <begin position="192"/>
        <end position="211"/>
    </location>
</feature>
<dbReference type="AlphaFoldDB" id="A0A6N7LQ20"/>
<evidence type="ECO:0000313" key="3">
    <source>
        <dbReference type="EMBL" id="MQX52348.1"/>
    </source>
</evidence>
<feature type="transmembrane region" description="Helical" evidence="1">
    <location>
        <begin position="256"/>
        <end position="279"/>
    </location>
</feature>
<comment type="caution">
    <text evidence="3">The sequence shown here is derived from an EMBL/GenBank/DDBJ whole genome shotgun (WGS) entry which is preliminary data.</text>
</comment>
<evidence type="ECO:0000313" key="4">
    <source>
        <dbReference type="Proteomes" id="UP000469421"/>
    </source>
</evidence>
<evidence type="ECO:0000256" key="1">
    <source>
        <dbReference type="SAM" id="Phobius"/>
    </source>
</evidence>
<sequence length="316" mass="34141">MRRSLLAIFLLCALTSTATAHGLVPMLLKAEQTAPDTFQVSLKSGVPQAQTPVPIFPEACQVTPGRRWREERAHWSVWRLRCTSVPTEIRLDGLGDYQAVAQLYNRDGLSHSRLLTAQSPSLALRHSPQNVDVLAGATLSGVVHLLAGWDHLLFIIGLTLWLRRGKPLLIAITSFTLGHSLTLALATTGLLTVPVTMAELAIAASLLFMAVQLSRPAARRTGTAVVMAAPLLFGLLHGLGFANVLNAQGLQGADLIVTLLGFNLGLELAQLLAVAAVLLIHMLMQRQAQHLQTVAVYAIGSLAIFWMWERALLLTV</sequence>
<name>A0A6N7LQ20_9GAMM</name>
<dbReference type="Proteomes" id="UP000469421">
    <property type="component" value="Unassembled WGS sequence"/>
</dbReference>
<protein>
    <recommendedName>
        <fullName evidence="5">HupE/UreJ family protein</fullName>
    </recommendedName>
</protein>
<evidence type="ECO:0000256" key="2">
    <source>
        <dbReference type="SAM" id="SignalP"/>
    </source>
</evidence>
<keyword evidence="1" id="KW-0812">Transmembrane</keyword>
<feature type="chain" id="PRO_5026876535" description="HupE/UreJ family protein" evidence="2">
    <location>
        <begin position="21"/>
        <end position="316"/>
    </location>
</feature>
<dbReference type="Pfam" id="PF13795">
    <property type="entry name" value="HupE_UreJ_2"/>
    <property type="match status" value="1"/>
</dbReference>
<feature type="transmembrane region" description="Helical" evidence="1">
    <location>
        <begin position="133"/>
        <end position="161"/>
    </location>
</feature>
<feature type="signal peptide" evidence="2">
    <location>
        <begin position="1"/>
        <end position="20"/>
    </location>
</feature>
<keyword evidence="4" id="KW-1185">Reference proteome</keyword>
<evidence type="ECO:0008006" key="5">
    <source>
        <dbReference type="Google" id="ProtNLM"/>
    </source>
</evidence>
<keyword evidence="1" id="KW-0472">Membrane</keyword>
<keyword evidence="1" id="KW-1133">Transmembrane helix</keyword>
<proteinExistence type="predicted"/>
<gene>
    <name evidence="3" type="ORF">GFN93_03745</name>
</gene>
<dbReference type="InterPro" id="IPR032809">
    <property type="entry name" value="Put_HupE_UreJ"/>
</dbReference>
<feature type="transmembrane region" description="Helical" evidence="1">
    <location>
        <begin position="168"/>
        <end position="186"/>
    </location>
</feature>
<dbReference type="RefSeq" id="WP_153499062.1">
    <property type="nucleotide sequence ID" value="NZ_WIRE01000001.1"/>
</dbReference>
<feature type="transmembrane region" description="Helical" evidence="1">
    <location>
        <begin position="291"/>
        <end position="308"/>
    </location>
</feature>
<dbReference type="EMBL" id="WIRE01000001">
    <property type="protein sequence ID" value="MQX52348.1"/>
    <property type="molecule type" value="Genomic_DNA"/>
</dbReference>
<organism evidence="3 4">
    <name type="scientific">Alcanivorax sediminis</name>
    <dbReference type="NCBI Taxonomy" id="2663008"/>
    <lineage>
        <taxon>Bacteria</taxon>
        <taxon>Pseudomonadati</taxon>
        <taxon>Pseudomonadota</taxon>
        <taxon>Gammaproteobacteria</taxon>
        <taxon>Oceanospirillales</taxon>
        <taxon>Alcanivoracaceae</taxon>
        <taxon>Alcanivorax</taxon>
    </lineage>
</organism>
<keyword evidence="2" id="KW-0732">Signal</keyword>
<reference evidence="3 4" key="1">
    <citation type="submission" date="2019-10" db="EMBL/GenBank/DDBJ databases">
        <title>Alcanivorax sp.PA15-N-34 draft genome sequence.</title>
        <authorList>
            <person name="Liao X."/>
            <person name="Shao Z."/>
        </authorList>
    </citation>
    <scope>NUCLEOTIDE SEQUENCE [LARGE SCALE GENOMIC DNA]</scope>
    <source>
        <strain evidence="3 4">PA15-N-34</strain>
    </source>
</reference>